<feature type="domain" description="Polysaccharide biosynthesis protein CapD-like" evidence="2">
    <location>
        <begin position="40"/>
        <end position="342"/>
    </location>
</feature>
<dbReference type="SUPFAM" id="SSF51735">
    <property type="entry name" value="NAD(P)-binding Rossmann-fold domains"/>
    <property type="match status" value="1"/>
</dbReference>
<dbReference type="InterPro" id="IPR003869">
    <property type="entry name" value="Polysac_CapD-like"/>
</dbReference>
<dbReference type="CDD" id="cd05237">
    <property type="entry name" value="UDP_invert_4-6DH_SDR_e"/>
    <property type="match status" value="1"/>
</dbReference>
<comment type="caution">
    <text evidence="3">The sequence shown here is derived from an EMBL/GenBank/DDBJ whole genome shotgun (WGS) entry which is preliminary data.</text>
</comment>
<proteinExistence type="inferred from homology"/>
<dbReference type="PANTHER" id="PTHR43318:SF1">
    <property type="entry name" value="POLYSACCHARIDE BIOSYNTHESIS PROTEIN EPSC-RELATED"/>
    <property type="match status" value="1"/>
</dbReference>
<dbReference type="InterPro" id="IPR051203">
    <property type="entry name" value="Polysaccharide_Synthase-Rel"/>
</dbReference>
<sequence length="402" mass="45314">MININDFISKYVTKRETSMFNDDIEKNKIQLQDEIKDKSVLVIGGAGTIGSSFIRALLPFHPKSLTVVDINENGLTELTRDLRSTKGMFVPSEFVTYPMNYADSVFTKMFVANEGFDIVANFSAHKHVRSEKDRFSVEALIRNNVINAKALLDLLEDYKPKHFFCVSTDKAANPVNIMGGSKKIMEDMIMTYSTSYPVTTARFANVAFSNGSLPAGFLERLAKQQPISAPSDVTRYFVSPEESGQICLLACILGNSGEIYFPKLQKEQVMTFSEMADLLLKDLGYEVERCESDEEAICKAQKLVSNYKKYPVYYSGSDTTGEKAYEEFYTEEESTDMVRYTSLGVVTNLKPRPKEELKILLDSLVQAFDNSLTTKAEIVNIMKKFLVNFDHVEMGKTLDSKM</sequence>
<organism evidence="3 4">
    <name type="scientific">Labilibaculum manganireducens</name>
    <dbReference type="NCBI Taxonomy" id="1940525"/>
    <lineage>
        <taxon>Bacteria</taxon>
        <taxon>Pseudomonadati</taxon>
        <taxon>Bacteroidota</taxon>
        <taxon>Bacteroidia</taxon>
        <taxon>Marinilabiliales</taxon>
        <taxon>Marinifilaceae</taxon>
        <taxon>Labilibaculum</taxon>
    </lineage>
</organism>
<reference evidence="3 4" key="1">
    <citation type="journal article" date="2017" name="Front. Microbiol.">
        <title>Labilibaculum manganireducens gen. nov., sp. nov. and Labilibaculum filiforme sp. nov., Novel Bacteroidetes Isolated from Subsurface Sediments of the Baltic Sea.</title>
        <authorList>
            <person name="Vandieken V."/>
            <person name="Marshall I.P."/>
            <person name="Niemann H."/>
            <person name="Engelen B."/>
            <person name="Cypionka H."/>
        </authorList>
    </citation>
    <scope>NUCLEOTIDE SEQUENCE [LARGE SCALE GENOMIC DNA]</scope>
    <source>
        <strain evidence="3 4">59.10-2M</strain>
    </source>
</reference>
<dbReference type="Pfam" id="PF02719">
    <property type="entry name" value="Polysacc_synt_2"/>
    <property type="match status" value="1"/>
</dbReference>
<dbReference type="Gene3D" id="3.40.50.720">
    <property type="entry name" value="NAD(P)-binding Rossmann-like Domain"/>
    <property type="match status" value="1"/>
</dbReference>
<dbReference type="Proteomes" id="UP000233618">
    <property type="component" value="Unassembled WGS sequence"/>
</dbReference>
<dbReference type="PANTHER" id="PTHR43318">
    <property type="entry name" value="UDP-N-ACETYLGLUCOSAMINE 4,6-DEHYDRATASE"/>
    <property type="match status" value="1"/>
</dbReference>
<dbReference type="AlphaFoldDB" id="A0A2N3IEW2"/>
<name>A0A2N3IEW2_9BACT</name>
<keyword evidence="4" id="KW-1185">Reference proteome</keyword>
<dbReference type="EMBL" id="MVDE01000003">
    <property type="protein sequence ID" value="PKQ68850.1"/>
    <property type="molecule type" value="Genomic_DNA"/>
</dbReference>
<evidence type="ECO:0000313" key="3">
    <source>
        <dbReference type="EMBL" id="PKQ68850.1"/>
    </source>
</evidence>
<evidence type="ECO:0000313" key="4">
    <source>
        <dbReference type="Proteomes" id="UP000233618"/>
    </source>
</evidence>
<gene>
    <name evidence="3" type="ORF">BZG01_03330</name>
</gene>
<dbReference type="InterPro" id="IPR036291">
    <property type="entry name" value="NAD(P)-bd_dom_sf"/>
</dbReference>
<evidence type="ECO:0000259" key="2">
    <source>
        <dbReference type="Pfam" id="PF02719"/>
    </source>
</evidence>
<protein>
    <submittedName>
        <fullName evidence="3">Nucleoside-diphosphate sugar epimerase</fullName>
    </submittedName>
</protein>
<evidence type="ECO:0000256" key="1">
    <source>
        <dbReference type="ARBA" id="ARBA00007430"/>
    </source>
</evidence>
<accession>A0A2N3IEW2</accession>
<comment type="similarity">
    <text evidence="1">Belongs to the polysaccharide synthase family.</text>
</comment>